<reference evidence="2" key="1">
    <citation type="journal article" date="2009" name="PLoS Genet.">
        <title>Sequencing, mapping, and analysis of 27,455 maize full-length cDNAs.</title>
        <authorList>
            <person name="Soderlund C."/>
            <person name="Descour A."/>
            <person name="Kudrna D."/>
            <person name="Bomhoff M."/>
            <person name="Boyd L."/>
            <person name="Currie J."/>
            <person name="Angelova A."/>
            <person name="Collura K."/>
            <person name="Wissotski M."/>
            <person name="Ashley E."/>
            <person name="Morrow D."/>
            <person name="Fernandes J."/>
            <person name="Walbot V."/>
            <person name="Yu Y."/>
        </authorList>
    </citation>
    <scope>NUCLEOTIDE SEQUENCE</scope>
    <source>
        <strain evidence="2">B73</strain>
    </source>
</reference>
<organism evidence="2">
    <name type="scientific">Zea mays</name>
    <name type="common">Maize</name>
    <dbReference type="NCBI Taxonomy" id="4577"/>
    <lineage>
        <taxon>Eukaryota</taxon>
        <taxon>Viridiplantae</taxon>
        <taxon>Streptophyta</taxon>
        <taxon>Embryophyta</taxon>
        <taxon>Tracheophyta</taxon>
        <taxon>Spermatophyta</taxon>
        <taxon>Magnoliopsida</taxon>
        <taxon>Liliopsida</taxon>
        <taxon>Poales</taxon>
        <taxon>Poaceae</taxon>
        <taxon>PACMAD clade</taxon>
        <taxon>Panicoideae</taxon>
        <taxon>Andropogonodae</taxon>
        <taxon>Andropogoneae</taxon>
        <taxon>Tripsacinae</taxon>
        <taxon>Zea</taxon>
    </lineage>
</organism>
<dbReference type="AlphaFoldDB" id="B4FHW3"/>
<evidence type="ECO:0000313" key="2">
    <source>
        <dbReference type="EMBL" id="ACF81706.1"/>
    </source>
</evidence>
<proteinExistence type="evidence at transcript level"/>
<sequence length="34" mass="3657">MIRGGGGQRKKERSSLPFSSVSSGKLQFFQVSVA</sequence>
<accession>B4FHW3</accession>
<evidence type="ECO:0000256" key="1">
    <source>
        <dbReference type="SAM" id="MobiDB-lite"/>
    </source>
</evidence>
<protein>
    <submittedName>
        <fullName evidence="2">Uncharacterized protein</fullName>
    </submittedName>
</protein>
<name>B4FHW3_MAIZE</name>
<feature type="region of interest" description="Disordered" evidence="1">
    <location>
        <begin position="1"/>
        <end position="22"/>
    </location>
</feature>
<dbReference type="EMBL" id="BT036701">
    <property type="protein sequence ID" value="ACF81706.1"/>
    <property type="molecule type" value="mRNA"/>
</dbReference>